<reference evidence="3" key="1">
    <citation type="submission" date="2022-11" db="UniProtKB">
        <authorList>
            <consortium name="WormBaseParasite"/>
        </authorList>
    </citation>
    <scope>IDENTIFICATION</scope>
</reference>
<proteinExistence type="predicted"/>
<evidence type="ECO:0000313" key="2">
    <source>
        <dbReference type="Proteomes" id="UP000887577"/>
    </source>
</evidence>
<accession>A0A914Z063</accession>
<keyword evidence="2" id="KW-1185">Reference proteome</keyword>
<sequence>MNGTLAPEDLQTMKYEFVRFRDLCTKMFQQLQGTASFLEKLIRHLENSNDEAAKKLLAKIKSIHLDLNTSINDASVMIESAQNAEMNLTTALEKSIRVSMAPNSEVISLTDKIIEAEKKRSELEKKYSEIVKNVDTMTTQNQNLQQKLYESEEKAEKLQKVVTEKENQLGKLMEEKRLNEEKAHSLVPEILQEMTNIKTTLENVSLASKHLAKQTRRR</sequence>
<evidence type="ECO:0000256" key="1">
    <source>
        <dbReference type="SAM" id="Coils"/>
    </source>
</evidence>
<dbReference type="WBParaSite" id="PSU_v2.g5269.t1">
    <property type="protein sequence ID" value="PSU_v2.g5269.t1"/>
    <property type="gene ID" value="PSU_v2.g5269"/>
</dbReference>
<name>A0A914Z063_9BILA</name>
<keyword evidence="1" id="KW-0175">Coiled coil</keyword>
<dbReference type="Proteomes" id="UP000887577">
    <property type="component" value="Unplaced"/>
</dbReference>
<dbReference type="SUPFAM" id="SSF90257">
    <property type="entry name" value="Myosin rod fragments"/>
    <property type="match status" value="1"/>
</dbReference>
<dbReference type="AlphaFoldDB" id="A0A914Z063"/>
<protein>
    <submittedName>
        <fullName evidence="3">Uncharacterized protein</fullName>
    </submittedName>
</protein>
<organism evidence="2 3">
    <name type="scientific">Panagrolaimus superbus</name>
    <dbReference type="NCBI Taxonomy" id="310955"/>
    <lineage>
        <taxon>Eukaryota</taxon>
        <taxon>Metazoa</taxon>
        <taxon>Ecdysozoa</taxon>
        <taxon>Nematoda</taxon>
        <taxon>Chromadorea</taxon>
        <taxon>Rhabditida</taxon>
        <taxon>Tylenchina</taxon>
        <taxon>Panagrolaimomorpha</taxon>
        <taxon>Panagrolaimoidea</taxon>
        <taxon>Panagrolaimidae</taxon>
        <taxon>Panagrolaimus</taxon>
    </lineage>
</organism>
<feature type="coiled-coil region" evidence="1">
    <location>
        <begin position="106"/>
        <end position="182"/>
    </location>
</feature>
<evidence type="ECO:0000313" key="3">
    <source>
        <dbReference type="WBParaSite" id="PSU_v2.g5269.t1"/>
    </source>
</evidence>